<feature type="compositionally biased region" description="Low complexity" evidence="1">
    <location>
        <begin position="63"/>
        <end position="74"/>
    </location>
</feature>
<evidence type="ECO:0000256" key="1">
    <source>
        <dbReference type="SAM" id="MobiDB-lite"/>
    </source>
</evidence>
<feature type="compositionally biased region" description="Basic residues" evidence="1">
    <location>
        <begin position="20"/>
        <end position="36"/>
    </location>
</feature>
<feature type="compositionally biased region" description="Basic and acidic residues" evidence="1">
    <location>
        <begin position="9"/>
        <end position="19"/>
    </location>
</feature>
<proteinExistence type="predicted"/>
<dbReference type="PANTHER" id="PTHR34239">
    <property type="entry name" value="APPLE DOMAIN-CONTAINING PROTEIN"/>
    <property type="match status" value="1"/>
</dbReference>
<reference evidence="2 3" key="1">
    <citation type="journal article" date="2017" name="Curr. Biol.">
        <title>The Evolution of Venom by Co-option of Single-Copy Genes.</title>
        <authorList>
            <person name="Martinson E.O."/>
            <person name="Mrinalini"/>
            <person name="Kelkar Y.D."/>
            <person name="Chang C.H."/>
            <person name="Werren J.H."/>
        </authorList>
    </citation>
    <scope>NUCLEOTIDE SEQUENCE [LARGE SCALE GENOMIC DNA]</scope>
    <source>
        <strain evidence="2 3">Alberta</strain>
        <tissue evidence="2">Whole body</tissue>
    </source>
</reference>
<dbReference type="AlphaFoldDB" id="A0A232FL11"/>
<evidence type="ECO:0000313" key="3">
    <source>
        <dbReference type="Proteomes" id="UP000215335"/>
    </source>
</evidence>
<dbReference type="PANTHER" id="PTHR34239:SF2">
    <property type="entry name" value="TRANSPOSABLE ELEMENT P TRANSPOSASE_THAP9 CONSERVED DOMAIN-CONTAINING PROTEIN"/>
    <property type="match status" value="1"/>
</dbReference>
<comment type="caution">
    <text evidence="2">The sequence shown here is derived from an EMBL/GenBank/DDBJ whole genome shotgun (WGS) entry which is preliminary data.</text>
</comment>
<sequence length="224" mass="25031">MGKKKSRRRDSSSEDDRRLLKQLKRLVKKRKKHSRYREKSSSSGSESERLSRSSSSLGTNPRSQGSRSSSNASSLERNKENRRGVASLAGDRGKANDAATGDANAPSEHALSEDVINVIGKRLNEERALTPPVHSSFDVRWADILSLKKEIKKYPPPANCTFLDPSNLNEEVDHAMNEVARTRDKRIILKQQKLVACLSGLGKTISSFLLKESAKPTIYRLLKF</sequence>
<dbReference type="EMBL" id="NNAY01000072">
    <property type="protein sequence ID" value="OXU31273.1"/>
    <property type="molecule type" value="Genomic_DNA"/>
</dbReference>
<protein>
    <submittedName>
        <fullName evidence="2">Uncharacterized protein</fullName>
    </submittedName>
</protein>
<feature type="region of interest" description="Disordered" evidence="1">
    <location>
        <begin position="1"/>
        <end position="109"/>
    </location>
</feature>
<accession>A0A232FL11</accession>
<gene>
    <name evidence="2" type="ORF">TSAR_014170</name>
</gene>
<keyword evidence="3" id="KW-1185">Reference proteome</keyword>
<organism evidence="2 3">
    <name type="scientific">Trichomalopsis sarcophagae</name>
    <dbReference type="NCBI Taxonomy" id="543379"/>
    <lineage>
        <taxon>Eukaryota</taxon>
        <taxon>Metazoa</taxon>
        <taxon>Ecdysozoa</taxon>
        <taxon>Arthropoda</taxon>
        <taxon>Hexapoda</taxon>
        <taxon>Insecta</taxon>
        <taxon>Pterygota</taxon>
        <taxon>Neoptera</taxon>
        <taxon>Endopterygota</taxon>
        <taxon>Hymenoptera</taxon>
        <taxon>Apocrita</taxon>
        <taxon>Proctotrupomorpha</taxon>
        <taxon>Chalcidoidea</taxon>
        <taxon>Pteromalidae</taxon>
        <taxon>Pteromalinae</taxon>
        <taxon>Trichomalopsis</taxon>
    </lineage>
</organism>
<name>A0A232FL11_9HYME</name>
<evidence type="ECO:0000313" key="2">
    <source>
        <dbReference type="EMBL" id="OXU31273.1"/>
    </source>
</evidence>
<dbReference type="Proteomes" id="UP000215335">
    <property type="component" value="Unassembled WGS sequence"/>
</dbReference>